<evidence type="ECO:0000259" key="1">
    <source>
        <dbReference type="Pfam" id="PF03435"/>
    </source>
</evidence>
<feature type="domain" description="Saccharopine dehydrogenase-like C-terminal" evidence="2">
    <location>
        <begin position="169"/>
        <end position="373"/>
    </location>
</feature>
<dbReference type="Gene3D" id="3.40.50.720">
    <property type="entry name" value="NAD(P)-binding Rossmann-like Domain"/>
    <property type="match status" value="2"/>
</dbReference>
<dbReference type="InterPro" id="IPR005097">
    <property type="entry name" value="Sacchrp_dh_NADP-bd"/>
</dbReference>
<dbReference type="GeneID" id="71856150"/>
<sequence length="384" mass="41534">MKVTALGGCGAMGRATSRELAENETVEELLIADADLEAAEAFAEDLRDGEYTGTITTAKVDVTDHEALVAAIEDGEVVANALPYAFNVDVMEACLEAACHYLDLGGLYHKTQDQLELDEAFDEAGLTAVLGIGASPGLTNVAAAWGGQRLDSVAEIHIRTGAKGGGEGFAYSAKTILDELTMEPVVYEDGEFETLEPLSGRETYEMPDPVGEVEGFHSIHSELATMPETFEGVDTVDFRVAFSPDLVNICDVLIGLNLTSEEDVEFKSVETTPREFLDWHLDRQPKPGAVEEWKSFRVDVHGTEDGEPAHYRYTVVVESRLDDWGLKATAVWTGVPMGVAAAMVGDGEALETGAKPPEEVLDPEAFVAELRKRDIAIEEEHIEP</sequence>
<proteinExistence type="predicted"/>
<dbReference type="Pfam" id="PF03435">
    <property type="entry name" value="Sacchrp_dh_NADP"/>
    <property type="match status" value="1"/>
</dbReference>
<gene>
    <name evidence="3" type="ORF">ACFOZ7_03320</name>
</gene>
<evidence type="ECO:0000313" key="4">
    <source>
        <dbReference type="Proteomes" id="UP001595821"/>
    </source>
</evidence>
<dbReference type="Pfam" id="PF16653">
    <property type="entry name" value="Sacchrp_dh_C"/>
    <property type="match status" value="1"/>
</dbReference>
<dbReference type="AlphaFoldDB" id="A0ABD5NVC7"/>
<name>A0ABD5NVC7_9EURY</name>
<reference evidence="3 4" key="1">
    <citation type="journal article" date="2014" name="Int. J. Syst. Evol. Microbiol.">
        <title>Complete genome sequence of Corynebacterium casei LMG S-19264T (=DSM 44701T), isolated from a smear-ripened cheese.</title>
        <authorList>
            <consortium name="US DOE Joint Genome Institute (JGI-PGF)"/>
            <person name="Walter F."/>
            <person name="Albersmeier A."/>
            <person name="Kalinowski J."/>
            <person name="Ruckert C."/>
        </authorList>
    </citation>
    <scope>NUCLEOTIDE SEQUENCE [LARGE SCALE GENOMIC DNA]</scope>
    <source>
        <strain evidence="3 4">IBRC-M 10912</strain>
    </source>
</reference>
<feature type="domain" description="Saccharopine dehydrogenase NADP binding" evidence="1">
    <location>
        <begin position="8"/>
        <end position="129"/>
    </location>
</feature>
<dbReference type="SUPFAM" id="SSF51735">
    <property type="entry name" value="NAD(P)-binding Rossmann-fold domains"/>
    <property type="match status" value="1"/>
</dbReference>
<comment type="caution">
    <text evidence="3">The sequence shown here is derived from an EMBL/GenBank/DDBJ whole genome shotgun (WGS) entry which is preliminary data.</text>
</comment>
<dbReference type="Proteomes" id="UP001595821">
    <property type="component" value="Unassembled WGS sequence"/>
</dbReference>
<dbReference type="InterPro" id="IPR032095">
    <property type="entry name" value="Sacchrp_dh-like_C"/>
</dbReference>
<evidence type="ECO:0000259" key="2">
    <source>
        <dbReference type="Pfam" id="PF16653"/>
    </source>
</evidence>
<evidence type="ECO:0000313" key="3">
    <source>
        <dbReference type="EMBL" id="MFC4246029.1"/>
    </source>
</evidence>
<dbReference type="PANTHER" id="PTHR43796:SF2">
    <property type="entry name" value="CARBOXYNORSPERMIDINE SYNTHASE"/>
    <property type="match status" value="1"/>
</dbReference>
<dbReference type="InterPro" id="IPR036291">
    <property type="entry name" value="NAD(P)-bd_dom_sf"/>
</dbReference>
<organism evidence="3 4">
    <name type="scientific">Natribaculum luteum</name>
    <dbReference type="NCBI Taxonomy" id="1586232"/>
    <lineage>
        <taxon>Archaea</taxon>
        <taxon>Methanobacteriati</taxon>
        <taxon>Methanobacteriota</taxon>
        <taxon>Stenosarchaea group</taxon>
        <taxon>Halobacteria</taxon>
        <taxon>Halobacteriales</taxon>
        <taxon>Natrialbaceae</taxon>
        <taxon>Natribaculum</taxon>
    </lineage>
</organism>
<dbReference type="EMBL" id="JBHSDJ010000009">
    <property type="protein sequence ID" value="MFC4246029.1"/>
    <property type="molecule type" value="Genomic_DNA"/>
</dbReference>
<dbReference type="PANTHER" id="PTHR43796">
    <property type="entry name" value="CARBOXYNORSPERMIDINE SYNTHASE"/>
    <property type="match status" value="1"/>
</dbReference>
<dbReference type="RefSeq" id="WP_246976625.1">
    <property type="nucleotide sequence ID" value="NZ_CP095398.1"/>
</dbReference>
<protein>
    <submittedName>
        <fullName evidence="3">Saccharopine dehydrogenase family protein</fullName>
    </submittedName>
</protein>
<dbReference type="Gene3D" id="3.30.360.10">
    <property type="entry name" value="Dihydrodipicolinate Reductase, domain 2"/>
    <property type="match status" value="1"/>
</dbReference>
<accession>A0ABD5NVC7</accession>